<protein>
    <submittedName>
        <fullName evidence="1">Uncharacterized protein</fullName>
    </submittedName>
</protein>
<proteinExistence type="predicted"/>
<comment type="caution">
    <text evidence="1">The sequence shown here is derived from an EMBL/GenBank/DDBJ whole genome shotgun (WGS) entry which is preliminary data.</text>
</comment>
<sequence>MASLGAQTIMGDPALISGPGRSPGEGTGNPLHGLHQDTCRAPLALPIRSPPPWTQWCLSPAGCTGWRAMTRGPRAPTPTREGPSHLRGVVPQPHRQEARILGWVAVPSSRGSSQPR</sequence>
<dbReference type="Proteomes" id="UP001162501">
    <property type="component" value="Unassembled WGS sequence"/>
</dbReference>
<organism evidence="1 2">
    <name type="scientific">Rangifer tarandus platyrhynchus</name>
    <name type="common">Svalbard reindeer</name>
    <dbReference type="NCBI Taxonomy" id="3082113"/>
    <lineage>
        <taxon>Eukaryota</taxon>
        <taxon>Metazoa</taxon>
        <taxon>Chordata</taxon>
        <taxon>Craniata</taxon>
        <taxon>Vertebrata</taxon>
        <taxon>Euteleostomi</taxon>
        <taxon>Mammalia</taxon>
        <taxon>Eutheria</taxon>
        <taxon>Laurasiatheria</taxon>
        <taxon>Artiodactyla</taxon>
        <taxon>Ruminantia</taxon>
        <taxon>Pecora</taxon>
        <taxon>Cervidae</taxon>
        <taxon>Odocoileinae</taxon>
        <taxon>Rangifer</taxon>
    </lineage>
</organism>
<evidence type="ECO:0000313" key="2">
    <source>
        <dbReference type="Proteomes" id="UP001162501"/>
    </source>
</evidence>
<evidence type="ECO:0000313" key="1">
    <source>
        <dbReference type="EMBL" id="CAM9179094.1"/>
    </source>
</evidence>
<accession>A0ACB1KG13</accession>
<feature type="non-terminal residue" evidence="1">
    <location>
        <position position="116"/>
    </location>
</feature>
<dbReference type="EMBL" id="CATOBB020000660">
    <property type="protein sequence ID" value="CAM9179094.1"/>
    <property type="molecule type" value="Genomic_DNA"/>
</dbReference>
<gene>
    <name evidence="1" type="ORF">MRATA1EN22A_LOCUS29487</name>
</gene>
<reference evidence="1" key="1">
    <citation type="submission" date="2025-03" db="EMBL/GenBank/DDBJ databases">
        <authorList>
            <consortium name="ELIXIR-Norway"/>
            <consortium name="Elixir Norway"/>
        </authorList>
    </citation>
    <scope>NUCLEOTIDE SEQUENCE</scope>
</reference>
<name>A0ACB1KG13_RANTA</name>